<gene>
    <name evidence="9" type="primary">uxuA</name>
    <name evidence="10" type="ORF">PNE06_17300</name>
</gene>
<evidence type="ECO:0000313" key="11">
    <source>
        <dbReference type="Proteomes" id="UP001211173"/>
    </source>
</evidence>
<dbReference type="GO" id="GO:0030145">
    <property type="term" value="F:manganese ion binding"/>
    <property type="evidence" value="ECO:0007669"/>
    <property type="project" value="TreeGrafter"/>
</dbReference>
<evidence type="ECO:0000313" key="10">
    <source>
        <dbReference type="EMBL" id="MDB7934842.1"/>
    </source>
</evidence>
<evidence type="ECO:0000256" key="8">
    <source>
        <dbReference type="ARBA" id="ARBA00023239"/>
    </source>
</evidence>
<comment type="pathway">
    <text evidence="3 9">Carbohydrate metabolism; pentose and glucuronate interconversion.</text>
</comment>
<dbReference type="EC" id="4.2.1.8" evidence="5 9"/>
<evidence type="ECO:0000256" key="5">
    <source>
        <dbReference type="ARBA" id="ARBA00012927"/>
    </source>
</evidence>
<accession>A0AAW6CMC9</accession>
<dbReference type="InterPro" id="IPR004628">
    <property type="entry name" value="Man_deHydtase"/>
</dbReference>
<keyword evidence="7 9" id="KW-0464">Manganese</keyword>
<dbReference type="InterPro" id="IPR036237">
    <property type="entry name" value="Xyl_isomerase-like_sf"/>
</dbReference>
<sequence>MEDMHLILRWHGEKDPISLRQYAQIPNLYGIVTSLYHLPLGQVWDRGEVLRLKEQIEAHGLKFELVDSFRIHEDIKRGYASRDALIENYRKNIRMLAECGIRIICYNFMPVFDWTRTDLAHVLPDGSDCLSFEEEKVRAVDPERGIELPGWGTNHTPAELQALLHSYRGIGEEELWDNCRYFLRAVLPVAEECGVKLALHPDDPPRPIFGLPRIAKNAADYRRILFTPDLDSPSNTITFCCGSLGSDADNDLPAMIREFGPRGKLPFVHFRNVQREPGGDFYESGHQTGCGSNDMGEIMRALCDMGRPFCLRPDHGRRIWDEAWSVREVTGSDGVRRREHRPDGWDGARPAAGYGLFDRALGAAYAQGLYEGIRRERAAQLTKE</sequence>
<evidence type="ECO:0000256" key="7">
    <source>
        <dbReference type="ARBA" id="ARBA00023211"/>
    </source>
</evidence>
<dbReference type="PANTHER" id="PTHR30387">
    <property type="entry name" value="MANNONATE DEHYDRATASE"/>
    <property type="match status" value="1"/>
</dbReference>
<name>A0AAW6CMC9_FLAPL</name>
<comment type="function">
    <text evidence="2 9">Catalyzes the dehydration of D-mannonate.</text>
</comment>
<evidence type="ECO:0000256" key="4">
    <source>
        <dbReference type="ARBA" id="ARBA00007389"/>
    </source>
</evidence>
<reference evidence="10" key="1">
    <citation type="submission" date="2023-01" db="EMBL/GenBank/DDBJ databases">
        <title>Human gut microbiome strain richness.</title>
        <authorList>
            <person name="Chen-Liaw A."/>
        </authorList>
    </citation>
    <scope>NUCLEOTIDE SEQUENCE</scope>
    <source>
        <strain evidence="10">1001287st1_F4_1001285I_161205</strain>
    </source>
</reference>
<keyword evidence="6 9" id="KW-0408">Iron</keyword>
<comment type="cofactor">
    <cofactor evidence="9">
        <name>Fe(2+)</name>
        <dbReference type="ChEBI" id="CHEBI:29033"/>
    </cofactor>
    <cofactor evidence="9">
        <name>Mn(2+)</name>
        <dbReference type="ChEBI" id="CHEBI:29035"/>
    </cofactor>
</comment>
<comment type="caution">
    <text evidence="10">The sequence shown here is derived from an EMBL/GenBank/DDBJ whole genome shotgun (WGS) entry which is preliminary data.</text>
</comment>
<proteinExistence type="inferred from homology"/>
<evidence type="ECO:0000256" key="9">
    <source>
        <dbReference type="HAMAP-Rule" id="MF_00106"/>
    </source>
</evidence>
<protein>
    <recommendedName>
        <fullName evidence="5 9">Mannonate dehydratase</fullName>
        <ecNumber evidence="5 9">4.2.1.8</ecNumber>
    </recommendedName>
    <alternativeName>
        <fullName evidence="9">D-mannonate hydro-lyase</fullName>
    </alternativeName>
</protein>
<dbReference type="GO" id="GO:0042840">
    <property type="term" value="P:D-glucuronate catabolic process"/>
    <property type="evidence" value="ECO:0007669"/>
    <property type="project" value="TreeGrafter"/>
</dbReference>
<comment type="similarity">
    <text evidence="4 9">Belongs to the mannonate dehydratase family.</text>
</comment>
<evidence type="ECO:0000256" key="3">
    <source>
        <dbReference type="ARBA" id="ARBA00004892"/>
    </source>
</evidence>
<dbReference type="NCBIfam" id="NF003027">
    <property type="entry name" value="PRK03906.1"/>
    <property type="match status" value="1"/>
</dbReference>
<dbReference type="HAMAP" id="MF_00106">
    <property type="entry name" value="UxuA"/>
    <property type="match status" value="1"/>
</dbReference>
<organism evidence="10 11">
    <name type="scientific">Flavonifractor plautii</name>
    <name type="common">Fusobacterium plautii</name>
    <dbReference type="NCBI Taxonomy" id="292800"/>
    <lineage>
        <taxon>Bacteria</taxon>
        <taxon>Bacillati</taxon>
        <taxon>Bacillota</taxon>
        <taxon>Clostridia</taxon>
        <taxon>Eubacteriales</taxon>
        <taxon>Oscillospiraceae</taxon>
        <taxon>Flavonifractor</taxon>
    </lineage>
</organism>
<evidence type="ECO:0000256" key="1">
    <source>
        <dbReference type="ARBA" id="ARBA00001794"/>
    </source>
</evidence>
<dbReference type="RefSeq" id="WP_195384366.1">
    <property type="nucleotide sequence ID" value="NZ_BAABXT010000001.1"/>
</dbReference>
<dbReference type="EMBL" id="JAQLWV010000031">
    <property type="protein sequence ID" value="MDB7934842.1"/>
    <property type="molecule type" value="Genomic_DNA"/>
</dbReference>
<dbReference type="PIRSF" id="PIRSF016049">
    <property type="entry name" value="Man_dehyd"/>
    <property type="match status" value="1"/>
</dbReference>
<dbReference type="Pfam" id="PF03786">
    <property type="entry name" value="UxuA"/>
    <property type="match status" value="1"/>
</dbReference>
<dbReference type="Gene3D" id="3.20.20.150">
    <property type="entry name" value="Divalent-metal-dependent TIM barrel enzymes"/>
    <property type="match status" value="1"/>
</dbReference>
<evidence type="ECO:0000256" key="2">
    <source>
        <dbReference type="ARBA" id="ARBA00002713"/>
    </source>
</evidence>
<comment type="catalytic activity">
    <reaction evidence="1 9">
        <text>D-mannonate = 2-dehydro-3-deoxy-D-gluconate + H2O</text>
        <dbReference type="Rhea" id="RHEA:20097"/>
        <dbReference type="ChEBI" id="CHEBI:15377"/>
        <dbReference type="ChEBI" id="CHEBI:17767"/>
        <dbReference type="ChEBI" id="CHEBI:57990"/>
        <dbReference type="EC" id="4.2.1.8"/>
    </reaction>
</comment>
<dbReference type="AlphaFoldDB" id="A0AAW6CMC9"/>
<evidence type="ECO:0000256" key="6">
    <source>
        <dbReference type="ARBA" id="ARBA00023004"/>
    </source>
</evidence>
<dbReference type="SUPFAM" id="SSF51658">
    <property type="entry name" value="Xylose isomerase-like"/>
    <property type="match status" value="1"/>
</dbReference>
<dbReference type="Proteomes" id="UP001211173">
    <property type="component" value="Unassembled WGS sequence"/>
</dbReference>
<keyword evidence="8 9" id="KW-0456">Lyase</keyword>
<dbReference type="GO" id="GO:0008927">
    <property type="term" value="F:mannonate dehydratase activity"/>
    <property type="evidence" value="ECO:0007669"/>
    <property type="project" value="UniProtKB-UniRule"/>
</dbReference>
<dbReference type="GO" id="GO:0008198">
    <property type="term" value="F:ferrous iron binding"/>
    <property type="evidence" value="ECO:0007669"/>
    <property type="project" value="TreeGrafter"/>
</dbReference>
<dbReference type="PANTHER" id="PTHR30387:SF2">
    <property type="entry name" value="MANNONATE DEHYDRATASE"/>
    <property type="match status" value="1"/>
</dbReference>